<accession>A0AAV6NKU6</accession>
<feature type="domain" description="PPM-type phosphatase" evidence="14">
    <location>
        <begin position="546"/>
        <end position="865"/>
    </location>
</feature>
<evidence type="ECO:0000256" key="1">
    <source>
        <dbReference type="ARBA" id="ARBA00001936"/>
    </source>
</evidence>
<feature type="region of interest" description="Disordered" evidence="13">
    <location>
        <begin position="492"/>
        <end position="533"/>
    </location>
</feature>
<evidence type="ECO:0000256" key="12">
    <source>
        <dbReference type="ARBA" id="ARBA00048336"/>
    </source>
</evidence>
<comment type="cofactor">
    <cofactor evidence="2">
        <name>Mg(2+)</name>
        <dbReference type="ChEBI" id="CHEBI:18420"/>
    </cofactor>
</comment>
<comment type="similarity">
    <text evidence="4">Belongs to the PP2C family.</text>
</comment>
<dbReference type="AlphaFoldDB" id="A0AAV6NKU6"/>
<feature type="region of interest" description="Disordered" evidence="13">
    <location>
        <begin position="911"/>
        <end position="935"/>
    </location>
</feature>
<dbReference type="InterPro" id="IPR001932">
    <property type="entry name" value="PPM-type_phosphatase-like_dom"/>
</dbReference>
<evidence type="ECO:0000256" key="10">
    <source>
        <dbReference type="ARBA" id="ARBA00023211"/>
    </source>
</evidence>
<feature type="compositionally biased region" description="Basic residues" evidence="13">
    <location>
        <begin position="506"/>
        <end position="520"/>
    </location>
</feature>
<dbReference type="Pfam" id="PF00481">
    <property type="entry name" value="PP2C"/>
    <property type="match status" value="1"/>
</dbReference>
<feature type="region of interest" description="Disordered" evidence="13">
    <location>
        <begin position="312"/>
        <end position="364"/>
    </location>
</feature>
<dbReference type="PROSITE" id="PS51746">
    <property type="entry name" value="PPM_2"/>
    <property type="match status" value="1"/>
</dbReference>
<evidence type="ECO:0000256" key="4">
    <source>
        <dbReference type="ARBA" id="ARBA00006702"/>
    </source>
</evidence>
<name>A0AAV6NKU6_9ROSI</name>
<dbReference type="PANTHER" id="PTHR12375">
    <property type="entry name" value="RNA-BINDING PROTEIN LUC7-RELATED"/>
    <property type="match status" value="1"/>
</dbReference>
<dbReference type="FunFam" id="3.60.40.10:FF:000024">
    <property type="entry name" value="probable protein phosphatase 2C 33"/>
    <property type="match status" value="1"/>
</dbReference>
<keyword evidence="9" id="KW-0904">Protein phosphatase</keyword>
<dbReference type="EC" id="3.1.3.16" evidence="5"/>
<sequence>MDAFRKQLDQLMGANRNGDVQEVSRKYYDRDVCRMFLVGLCPHELFQLTKMDMGPCPKIHSLQLRKEYEEAKTKGIHSYDRDLEDVIDRLIIECDRKIARALKRLEEEDAKAAIAISVTEVTQIPEVLELSKQIKEKLKEADQYDLEGKTDLKIRVLEVIDELRTKRADKQSMLLLDAFNKDRASLPQPLPNPPPMAPLPVVAPDPHTQEMINEKLKKAEELGEQGMIDEAQKALEEAEALKKLPARQEPVVDSSKYTAADVRITDQKLRVCDICGAFLSVYDSDRRLADHFGGKLHLGYIQIREKLAELQEERNKSHKVDRHDDQRSKECSREPDREPSRDHDRGDSRDRGRYNDRRSRDRDRYNDRDRYDRERIRDSDCSYDSRNRHRSRSRSTDHERSRDYDRHKRRDRWLYLLYRLYIYHQELILTIDLREREDRKKGLVSRIGWDRRGFLTDRYTESGGRWEVNWGVGLECILSIVRALRMGSCLSAESRSPIPGSPNTPAKHRRSKNSSKRRNVSRNSSFGDSSLHRIPGRLFGNGATDVASLFTQQGKKGTNQDAMIVWENFGSRTDTIFCGVFDGHGPYGHMVAKKVRDSLPLRLSAHWEVNLTTDDVHREISLNASSVNSDETTSFLSANEEFKASTDLDGTEKQPEIFHTLKESFLKAFRVMDWELRMHQTIDCICSGTTAVTFVKQGQDLVIGNVGDSRAVLGMRDKDDSLVAIQLTVDLKPNLPAEAERIRKCKGRIFALQDEPDVARVWLPDSNSPGLAMARAFGDFCLKDFGLISVPEISYRRLTEKDEFIVLASDGIWDVLSNKEVVDIVASARKRTTAARTLVETAIKGWKHKYPTSKMDDCAVICLFLDSNSSNPSSASNNKLDEQQSLVDQVSTAVVVENLCGPNGLNRSGTIKTSKNILQDGSEEEEDEWKEEEQSEMGIEWSALEGVSRVNTLVNLPRFDPGKEGKASRK</sequence>
<comment type="caution">
    <text evidence="15">The sequence shown here is derived from an EMBL/GenBank/DDBJ whole genome shotgun (WGS) entry which is preliminary data.</text>
</comment>
<keyword evidence="7" id="KW-0378">Hydrolase</keyword>
<keyword evidence="8" id="KW-0460">Magnesium</keyword>
<evidence type="ECO:0000259" key="14">
    <source>
        <dbReference type="PROSITE" id="PS51746"/>
    </source>
</evidence>
<dbReference type="GO" id="GO:0004722">
    <property type="term" value="F:protein serine/threonine phosphatase activity"/>
    <property type="evidence" value="ECO:0007669"/>
    <property type="project" value="UniProtKB-EC"/>
</dbReference>
<feature type="compositionally biased region" description="Basic and acidic residues" evidence="13">
    <location>
        <begin position="321"/>
        <end position="364"/>
    </location>
</feature>
<feature type="compositionally biased region" description="Acidic residues" evidence="13">
    <location>
        <begin position="921"/>
        <end position="935"/>
    </location>
</feature>
<dbReference type="GO" id="GO:0003729">
    <property type="term" value="F:mRNA binding"/>
    <property type="evidence" value="ECO:0007669"/>
    <property type="project" value="InterPro"/>
</dbReference>
<dbReference type="GO" id="GO:0046872">
    <property type="term" value="F:metal ion binding"/>
    <property type="evidence" value="ECO:0007669"/>
    <property type="project" value="UniProtKB-KW"/>
</dbReference>
<comment type="catalytic activity">
    <reaction evidence="11">
        <text>O-phospho-L-seryl-[protein] + H2O = L-seryl-[protein] + phosphate</text>
        <dbReference type="Rhea" id="RHEA:20629"/>
        <dbReference type="Rhea" id="RHEA-COMP:9863"/>
        <dbReference type="Rhea" id="RHEA-COMP:11604"/>
        <dbReference type="ChEBI" id="CHEBI:15377"/>
        <dbReference type="ChEBI" id="CHEBI:29999"/>
        <dbReference type="ChEBI" id="CHEBI:43474"/>
        <dbReference type="ChEBI" id="CHEBI:83421"/>
        <dbReference type="EC" id="3.1.3.16"/>
    </reaction>
</comment>
<proteinExistence type="inferred from homology"/>
<evidence type="ECO:0000256" key="9">
    <source>
        <dbReference type="ARBA" id="ARBA00022912"/>
    </source>
</evidence>
<comment type="similarity">
    <text evidence="3">Belongs to the Luc7 family.</text>
</comment>
<feature type="non-terminal residue" evidence="15">
    <location>
        <position position="1"/>
    </location>
</feature>
<evidence type="ECO:0000256" key="11">
    <source>
        <dbReference type="ARBA" id="ARBA00047761"/>
    </source>
</evidence>
<evidence type="ECO:0000256" key="2">
    <source>
        <dbReference type="ARBA" id="ARBA00001946"/>
    </source>
</evidence>
<dbReference type="EMBL" id="JAGKQH010000005">
    <property type="protein sequence ID" value="KAG6598978.1"/>
    <property type="molecule type" value="Genomic_DNA"/>
</dbReference>
<comment type="cofactor">
    <cofactor evidence="1">
        <name>Mn(2+)</name>
        <dbReference type="ChEBI" id="CHEBI:29035"/>
    </cofactor>
</comment>
<evidence type="ECO:0000313" key="16">
    <source>
        <dbReference type="Proteomes" id="UP000685013"/>
    </source>
</evidence>
<dbReference type="GO" id="GO:0006376">
    <property type="term" value="P:mRNA splice site recognition"/>
    <property type="evidence" value="ECO:0007669"/>
    <property type="project" value="InterPro"/>
</dbReference>
<dbReference type="GO" id="GO:0005685">
    <property type="term" value="C:U1 snRNP"/>
    <property type="evidence" value="ECO:0007669"/>
    <property type="project" value="InterPro"/>
</dbReference>
<protein>
    <recommendedName>
        <fullName evidence="5">protein-serine/threonine phosphatase</fullName>
        <ecNumber evidence="5">3.1.3.16</ecNumber>
    </recommendedName>
</protein>
<evidence type="ECO:0000256" key="6">
    <source>
        <dbReference type="ARBA" id="ARBA00022723"/>
    </source>
</evidence>
<keyword evidence="6" id="KW-0479">Metal-binding</keyword>
<dbReference type="Proteomes" id="UP000685013">
    <property type="component" value="Chromosome 5"/>
</dbReference>
<evidence type="ECO:0000256" key="8">
    <source>
        <dbReference type="ARBA" id="ARBA00022842"/>
    </source>
</evidence>
<evidence type="ECO:0000256" key="13">
    <source>
        <dbReference type="SAM" id="MobiDB-lite"/>
    </source>
</evidence>
<dbReference type="InterPro" id="IPR004882">
    <property type="entry name" value="Luc7-rel"/>
</dbReference>
<evidence type="ECO:0000256" key="3">
    <source>
        <dbReference type="ARBA" id="ARBA00005655"/>
    </source>
</evidence>
<dbReference type="SMART" id="SM00332">
    <property type="entry name" value="PP2Cc"/>
    <property type="match status" value="1"/>
</dbReference>
<organism evidence="15 16">
    <name type="scientific">Cucurbita argyrosperma subsp. sororia</name>
    <dbReference type="NCBI Taxonomy" id="37648"/>
    <lineage>
        <taxon>Eukaryota</taxon>
        <taxon>Viridiplantae</taxon>
        <taxon>Streptophyta</taxon>
        <taxon>Embryophyta</taxon>
        <taxon>Tracheophyta</taxon>
        <taxon>Spermatophyta</taxon>
        <taxon>Magnoliopsida</taxon>
        <taxon>eudicotyledons</taxon>
        <taxon>Gunneridae</taxon>
        <taxon>Pentapetalae</taxon>
        <taxon>rosids</taxon>
        <taxon>fabids</taxon>
        <taxon>Cucurbitales</taxon>
        <taxon>Cucurbitaceae</taxon>
        <taxon>Cucurbiteae</taxon>
        <taxon>Cucurbita</taxon>
    </lineage>
</organism>
<dbReference type="CDD" id="cd00143">
    <property type="entry name" value="PP2Cc"/>
    <property type="match status" value="1"/>
</dbReference>
<dbReference type="Pfam" id="PF03194">
    <property type="entry name" value="LUC7"/>
    <property type="match status" value="2"/>
</dbReference>
<keyword evidence="16" id="KW-1185">Reference proteome</keyword>
<reference evidence="15 16" key="1">
    <citation type="journal article" date="2021" name="Hortic Res">
        <title>The domestication of Cucurbita argyrosperma as revealed by the genome of its wild relative.</title>
        <authorList>
            <person name="Barrera-Redondo J."/>
            <person name="Sanchez-de la Vega G."/>
            <person name="Aguirre-Liguori J.A."/>
            <person name="Castellanos-Morales G."/>
            <person name="Gutierrez-Guerrero Y.T."/>
            <person name="Aguirre-Dugua X."/>
            <person name="Aguirre-Planter E."/>
            <person name="Tenaillon M.I."/>
            <person name="Lira-Saade R."/>
            <person name="Eguiarte L.E."/>
        </authorList>
    </citation>
    <scope>NUCLEOTIDE SEQUENCE [LARGE SCALE GENOMIC DNA]</scope>
    <source>
        <strain evidence="15">JBR-2021</strain>
    </source>
</reference>
<comment type="catalytic activity">
    <reaction evidence="12">
        <text>O-phospho-L-threonyl-[protein] + H2O = L-threonyl-[protein] + phosphate</text>
        <dbReference type="Rhea" id="RHEA:47004"/>
        <dbReference type="Rhea" id="RHEA-COMP:11060"/>
        <dbReference type="Rhea" id="RHEA-COMP:11605"/>
        <dbReference type="ChEBI" id="CHEBI:15377"/>
        <dbReference type="ChEBI" id="CHEBI:30013"/>
        <dbReference type="ChEBI" id="CHEBI:43474"/>
        <dbReference type="ChEBI" id="CHEBI:61977"/>
        <dbReference type="EC" id="3.1.3.16"/>
    </reaction>
</comment>
<evidence type="ECO:0000313" key="15">
    <source>
        <dbReference type="EMBL" id="KAG6598978.1"/>
    </source>
</evidence>
<gene>
    <name evidence="15" type="primary">PPC6-1</name>
    <name evidence="15" type="ORF">SDJN03_08756</name>
</gene>
<evidence type="ECO:0000256" key="7">
    <source>
        <dbReference type="ARBA" id="ARBA00022801"/>
    </source>
</evidence>
<feature type="region of interest" description="Disordered" evidence="13">
    <location>
        <begin position="381"/>
        <end position="402"/>
    </location>
</feature>
<keyword evidence="10" id="KW-0464">Manganese</keyword>
<evidence type="ECO:0000256" key="5">
    <source>
        <dbReference type="ARBA" id="ARBA00013081"/>
    </source>
</evidence>